<dbReference type="Proteomes" id="UP000037749">
    <property type="component" value="Unassembled WGS sequence"/>
</dbReference>
<name>A0A0M9DGA1_9LACO</name>
<evidence type="ECO:0000313" key="3">
    <source>
        <dbReference type="EMBL" id="KOY79744.1"/>
    </source>
</evidence>
<organism evidence="3 4">
    <name type="scientific">Apilactobacillus kunkeei</name>
    <dbReference type="NCBI Taxonomy" id="148814"/>
    <lineage>
        <taxon>Bacteria</taxon>
        <taxon>Bacillati</taxon>
        <taxon>Bacillota</taxon>
        <taxon>Bacilli</taxon>
        <taxon>Lactobacillales</taxon>
        <taxon>Lactobacillaceae</taxon>
        <taxon>Apilactobacillus</taxon>
    </lineage>
</organism>
<dbReference type="AlphaFoldDB" id="A0A0M9DGA1"/>
<dbReference type="GO" id="GO:0005506">
    <property type="term" value="F:iron ion binding"/>
    <property type="evidence" value="ECO:0007669"/>
    <property type="project" value="InterPro"/>
</dbReference>
<dbReference type="SUPFAM" id="SSF82649">
    <property type="entry name" value="SufE/NifU"/>
    <property type="match status" value="1"/>
</dbReference>
<gene>
    <name evidence="3" type="ORF">RZ72_06380</name>
</gene>
<dbReference type="RefSeq" id="WP_053796157.1">
    <property type="nucleotide sequence ID" value="NZ_JXCZ01000006.1"/>
</dbReference>
<comment type="similarity">
    <text evidence="1">Belongs to the NifU family.</text>
</comment>
<dbReference type="Gene3D" id="3.90.1010.10">
    <property type="match status" value="1"/>
</dbReference>
<dbReference type="GO" id="GO:0016226">
    <property type="term" value="P:iron-sulfur cluster assembly"/>
    <property type="evidence" value="ECO:0007669"/>
    <property type="project" value="InterPro"/>
</dbReference>
<dbReference type="GO" id="GO:0051536">
    <property type="term" value="F:iron-sulfur cluster binding"/>
    <property type="evidence" value="ECO:0007669"/>
    <property type="project" value="InterPro"/>
</dbReference>
<dbReference type="EMBL" id="JXCZ01000006">
    <property type="protein sequence ID" value="KOY79744.1"/>
    <property type="molecule type" value="Genomic_DNA"/>
</dbReference>
<feature type="domain" description="NIF system FeS cluster assembly NifU N-terminal" evidence="2">
    <location>
        <begin position="10"/>
        <end position="130"/>
    </location>
</feature>
<protein>
    <submittedName>
        <fullName evidence="3">SUF system FeS assembly protein, NifU family</fullName>
    </submittedName>
</protein>
<dbReference type="InterPro" id="IPR002871">
    <property type="entry name" value="NIF_FeS_clus_asmbl_NifU_N"/>
</dbReference>
<reference evidence="3 4" key="1">
    <citation type="journal article" date="2015" name="Genome Biol. Evol.">
        <title>Functionally Structured Genomes in Lactobacillus kunkeei Colonizing the Honey Crop and Food Products of Honeybees and Stingless Bees.</title>
        <authorList>
            <person name="Tamarit D."/>
            <person name="Ellegaard K.M."/>
            <person name="Wikander J."/>
            <person name="Olofsson T."/>
            <person name="Vasquez A."/>
            <person name="Andersson S.G."/>
        </authorList>
    </citation>
    <scope>NUCLEOTIDE SEQUENCE [LARGE SCALE GENOMIC DNA]</scope>
    <source>
        <strain evidence="3 4">LAla</strain>
    </source>
</reference>
<comment type="caution">
    <text evidence="3">The sequence shown here is derived from an EMBL/GenBank/DDBJ whole genome shotgun (WGS) entry which is preliminary data.</text>
</comment>
<dbReference type="Pfam" id="PF01592">
    <property type="entry name" value="NifU_N"/>
    <property type="match status" value="1"/>
</dbReference>
<evidence type="ECO:0000259" key="2">
    <source>
        <dbReference type="Pfam" id="PF01592"/>
    </source>
</evidence>
<evidence type="ECO:0000256" key="1">
    <source>
        <dbReference type="ARBA" id="ARBA00006420"/>
    </source>
</evidence>
<sequence length="152" mass="17053">MGIDRMNQLYKSVIFDHSMHPRNFGSLDNCTGSVELRNPSCGDIIKVFVNIEDNVIKDIKYTCVGCTISKASTSIMSQEIKGKNVDDAKKIIKAFSDNIIKKDIDDDDKKMLGDARLLSDLAKFPTRIRCATLGWHATDKLINDYKGVISYD</sequence>
<accession>A0A0M9DGA1</accession>
<evidence type="ECO:0000313" key="4">
    <source>
        <dbReference type="Proteomes" id="UP000037749"/>
    </source>
</evidence>
<proteinExistence type="inferred from homology"/>
<dbReference type="PATRIC" id="fig|148814.9.peg.141"/>
<dbReference type="NCBIfam" id="TIGR01994">
    <property type="entry name" value="SUF_scaf_2"/>
    <property type="match status" value="1"/>
</dbReference>
<dbReference type="FunFam" id="3.90.1010.10:FF:000002">
    <property type="entry name" value="Iron-sulfur cluster assembly scaffold protein NifU"/>
    <property type="match status" value="1"/>
</dbReference>
<dbReference type="CDD" id="cd06664">
    <property type="entry name" value="IscU_like"/>
    <property type="match status" value="1"/>
</dbReference>
<dbReference type="PANTHER" id="PTHR10093">
    <property type="entry name" value="IRON-SULFUR CLUSTER ASSEMBLY ENZYME NIFU HOMOLOG"/>
    <property type="match status" value="1"/>
</dbReference>